<dbReference type="Proteomes" id="UP000297946">
    <property type="component" value="Unassembled WGS sequence"/>
</dbReference>
<protein>
    <submittedName>
        <fullName evidence="2">Uncharacterized protein</fullName>
    </submittedName>
</protein>
<dbReference type="EMBL" id="RQER01000005">
    <property type="protein sequence ID" value="TGK01941.1"/>
    <property type="molecule type" value="Genomic_DNA"/>
</dbReference>
<dbReference type="AlphaFoldDB" id="A0A5F1ZQ92"/>
<evidence type="ECO:0000313" key="4">
    <source>
        <dbReference type="Proteomes" id="UP000297273"/>
    </source>
</evidence>
<feature type="transmembrane region" description="Helical" evidence="1">
    <location>
        <begin position="80"/>
        <end position="101"/>
    </location>
</feature>
<dbReference type="Proteomes" id="UP000297273">
    <property type="component" value="Unassembled WGS sequence"/>
</dbReference>
<feature type="transmembrane region" description="Helical" evidence="1">
    <location>
        <begin position="243"/>
        <end position="264"/>
    </location>
</feature>
<name>A0A5F1ZQ92_9LEPT</name>
<gene>
    <name evidence="2" type="ORF">EHO57_09120</name>
    <name evidence="3" type="ORF">EHQ53_14470</name>
</gene>
<feature type="transmembrane region" description="Helical" evidence="1">
    <location>
        <begin position="12"/>
        <end position="31"/>
    </location>
</feature>
<feature type="transmembrane region" description="Helical" evidence="1">
    <location>
        <begin position="113"/>
        <end position="146"/>
    </location>
</feature>
<proteinExistence type="predicted"/>
<evidence type="ECO:0000313" key="5">
    <source>
        <dbReference type="Proteomes" id="UP000297946"/>
    </source>
</evidence>
<sequence length="443" mass="50418">MDLERNRKANPALILLSVLFLTGLLTLFYSWHGDPSNGESFRVLAELRSLSEDGNFFSLQEPLSYLLLYAWKSVLGLNYITAYVTFGAFFLSLAIHLCAYLMEKETWKLNHYLLCYIAAINPLAYAVPLHMLGELVSLTFLLLLFLSFRMETVLDLLVLVSCTLLGLFSHFTFFLVGFTIFVIKAGTVGIREKKKQQSVFFKRRNLPKLFLFGYLSAFVLLVIILGNLDFYGHHSFSFMGRTILAYLLGFGSIVLIVFLGVFLLRSEKELNSLPASIAIFFLIATSGYFTIRPLVGLDKAKLNSLAKDIASLRGRLVINPDERIYVSPEIASYLYFTTKQKTSFNSSQEMRDKDYILLSEIWAVDRKLLQREVKTKNTPFLFLSSERILVSEQLWKRIQTDPDLKTLKTRALEAKTSIQDQKGYDGLKAFLVSLLIPSRAPEA</sequence>
<evidence type="ECO:0000313" key="2">
    <source>
        <dbReference type="EMBL" id="TGK01941.1"/>
    </source>
</evidence>
<dbReference type="RefSeq" id="WP_135646492.1">
    <property type="nucleotide sequence ID" value="NZ_RQER01000005.1"/>
</dbReference>
<accession>A0A5F1ZQ92</accession>
<keyword evidence="1" id="KW-0472">Membrane</keyword>
<feature type="transmembrane region" description="Helical" evidence="1">
    <location>
        <begin position="209"/>
        <end position="231"/>
    </location>
</feature>
<organism evidence="2 5">
    <name type="scientific">Leptospira langatensis</name>
    <dbReference type="NCBI Taxonomy" id="2484983"/>
    <lineage>
        <taxon>Bacteria</taxon>
        <taxon>Pseudomonadati</taxon>
        <taxon>Spirochaetota</taxon>
        <taxon>Spirochaetia</taxon>
        <taxon>Leptospirales</taxon>
        <taxon>Leptospiraceae</taxon>
        <taxon>Leptospira</taxon>
    </lineage>
</organism>
<evidence type="ECO:0000313" key="3">
    <source>
        <dbReference type="EMBL" id="TGL39296.1"/>
    </source>
</evidence>
<keyword evidence="1" id="KW-0812">Transmembrane</keyword>
<evidence type="ECO:0000256" key="1">
    <source>
        <dbReference type="SAM" id="Phobius"/>
    </source>
</evidence>
<comment type="caution">
    <text evidence="2">The sequence shown here is derived from an EMBL/GenBank/DDBJ whole genome shotgun (WGS) entry which is preliminary data.</text>
</comment>
<dbReference type="EMBL" id="RQGC01000012">
    <property type="protein sequence ID" value="TGL39296.1"/>
    <property type="molecule type" value="Genomic_DNA"/>
</dbReference>
<keyword evidence="1" id="KW-1133">Transmembrane helix</keyword>
<keyword evidence="4" id="KW-1185">Reference proteome</keyword>
<feature type="transmembrane region" description="Helical" evidence="1">
    <location>
        <begin position="158"/>
        <end position="188"/>
    </location>
</feature>
<dbReference type="OrthoDB" id="345548at2"/>
<reference evidence="4 5" key="2">
    <citation type="journal article" date="2019" name="PLoS Negl. Trop. Dis.">
        <title>Revisiting the worldwide diversity of Leptospira species in the environment.</title>
        <authorList>
            <person name="Vincent A.T."/>
            <person name="Schiettekatte O."/>
            <person name="Bourhy P."/>
            <person name="Veyrier F.J."/>
            <person name="Picardeau M."/>
        </authorList>
    </citation>
    <scope>NUCLEOTIDE SEQUENCE [LARGE SCALE GENOMIC DNA]</scope>
    <source>
        <strain evidence="4">201702690</strain>
        <strain evidence="2 5">SSW18</strain>
    </source>
</reference>
<reference evidence="3" key="1">
    <citation type="submission" date="2018-10" db="EMBL/GenBank/DDBJ databases">
        <authorList>
            <person name="Vincent A.T."/>
            <person name="Schiettekatte O."/>
            <person name="Bourhy P."/>
            <person name="Veyrier F.J."/>
            <person name="Picardeau M."/>
        </authorList>
    </citation>
    <scope>NUCLEOTIDE SEQUENCE</scope>
    <source>
        <strain evidence="3">201702690</strain>
    </source>
</reference>
<feature type="transmembrane region" description="Helical" evidence="1">
    <location>
        <begin position="271"/>
        <end position="291"/>
    </location>
</feature>